<accession>A0ABW1NTB5</accession>
<proteinExistence type="predicted"/>
<organism evidence="2 3">
    <name type="scientific">Sphaerisporangium aureirubrum</name>
    <dbReference type="NCBI Taxonomy" id="1544736"/>
    <lineage>
        <taxon>Bacteria</taxon>
        <taxon>Bacillati</taxon>
        <taxon>Actinomycetota</taxon>
        <taxon>Actinomycetes</taxon>
        <taxon>Streptosporangiales</taxon>
        <taxon>Streptosporangiaceae</taxon>
        <taxon>Sphaerisporangium</taxon>
    </lineage>
</organism>
<feature type="region of interest" description="Disordered" evidence="1">
    <location>
        <begin position="55"/>
        <end position="85"/>
    </location>
</feature>
<comment type="caution">
    <text evidence="2">The sequence shown here is derived from an EMBL/GenBank/DDBJ whole genome shotgun (WGS) entry which is preliminary data.</text>
</comment>
<evidence type="ECO:0000313" key="3">
    <source>
        <dbReference type="Proteomes" id="UP001596137"/>
    </source>
</evidence>
<dbReference type="RefSeq" id="WP_380760959.1">
    <property type="nucleotide sequence ID" value="NZ_JBHSRF010000077.1"/>
</dbReference>
<gene>
    <name evidence="2" type="ORF">ACFP1K_33400</name>
</gene>
<sequence length="210" mass="22036">MIHLNGTRPSGKRFLGFATVVLAGSCALVACTGDPQGAGGTAAATKDSGVASLATATATPGNTPKASPSRRASDGGRPQLRLDSSPEEITRFRQAYAACLRKHGMPESGEWTAAREKAGRKACEDKMPLLPPEMDPRTNPHYADAVRTQVKCLKERGLKARLVPAPGSDPGDVSWTLDSLPGEDVDLQDIQDDCREKAFGGGRALAPGPM</sequence>
<feature type="compositionally biased region" description="Polar residues" evidence="1">
    <location>
        <begin position="55"/>
        <end position="66"/>
    </location>
</feature>
<reference evidence="3" key="1">
    <citation type="journal article" date="2019" name="Int. J. Syst. Evol. Microbiol.">
        <title>The Global Catalogue of Microorganisms (GCM) 10K type strain sequencing project: providing services to taxonomists for standard genome sequencing and annotation.</title>
        <authorList>
            <consortium name="The Broad Institute Genomics Platform"/>
            <consortium name="The Broad Institute Genome Sequencing Center for Infectious Disease"/>
            <person name="Wu L."/>
            <person name="Ma J."/>
        </authorList>
    </citation>
    <scope>NUCLEOTIDE SEQUENCE [LARGE SCALE GENOMIC DNA]</scope>
    <source>
        <strain evidence="3">JCM 30346</strain>
    </source>
</reference>
<protein>
    <recommendedName>
        <fullName evidence="4">Lipoprotein</fullName>
    </recommendedName>
</protein>
<evidence type="ECO:0000256" key="1">
    <source>
        <dbReference type="SAM" id="MobiDB-lite"/>
    </source>
</evidence>
<evidence type="ECO:0000313" key="2">
    <source>
        <dbReference type="EMBL" id="MFC6086105.1"/>
    </source>
</evidence>
<dbReference type="EMBL" id="JBHSRF010000077">
    <property type="protein sequence ID" value="MFC6086105.1"/>
    <property type="molecule type" value="Genomic_DNA"/>
</dbReference>
<evidence type="ECO:0008006" key="4">
    <source>
        <dbReference type="Google" id="ProtNLM"/>
    </source>
</evidence>
<keyword evidence="3" id="KW-1185">Reference proteome</keyword>
<dbReference type="Proteomes" id="UP001596137">
    <property type="component" value="Unassembled WGS sequence"/>
</dbReference>
<name>A0ABW1NTB5_9ACTN</name>